<feature type="non-terminal residue" evidence="2">
    <location>
        <position position="1"/>
    </location>
</feature>
<comment type="caution">
    <text evidence="2">The sequence shown here is derived from an EMBL/GenBank/DDBJ whole genome shotgun (WGS) entry which is preliminary data.</text>
</comment>
<feature type="region of interest" description="Disordered" evidence="1">
    <location>
        <begin position="23"/>
        <end position="50"/>
    </location>
</feature>
<feature type="non-terminal residue" evidence="2">
    <location>
        <position position="50"/>
    </location>
</feature>
<gene>
    <name evidence="2" type="ORF">OVN521_LOCUS47706</name>
</gene>
<dbReference type="Proteomes" id="UP000663866">
    <property type="component" value="Unassembled WGS sequence"/>
</dbReference>
<reference evidence="2" key="1">
    <citation type="submission" date="2021-02" db="EMBL/GenBank/DDBJ databases">
        <authorList>
            <person name="Nowell W R."/>
        </authorList>
    </citation>
    <scope>NUCLEOTIDE SEQUENCE</scope>
</reference>
<organism evidence="2 3">
    <name type="scientific">Rotaria magnacalcarata</name>
    <dbReference type="NCBI Taxonomy" id="392030"/>
    <lineage>
        <taxon>Eukaryota</taxon>
        <taxon>Metazoa</taxon>
        <taxon>Spiralia</taxon>
        <taxon>Gnathifera</taxon>
        <taxon>Rotifera</taxon>
        <taxon>Eurotatoria</taxon>
        <taxon>Bdelloidea</taxon>
        <taxon>Philodinida</taxon>
        <taxon>Philodinidae</taxon>
        <taxon>Rotaria</taxon>
    </lineage>
</organism>
<evidence type="ECO:0000256" key="1">
    <source>
        <dbReference type="SAM" id="MobiDB-lite"/>
    </source>
</evidence>
<proteinExistence type="predicted"/>
<keyword evidence="3" id="KW-1185">Reference proteome</keyword>
<name>A0A821HFL5_9BILA</name>
<accession>A0A821HFL5</accession>
<evidence type="ECO:0000313" key="2">
    <source>
        <dbReference type="EMBL" id="CAF4680272.1"/>
    </source>
</evidence>
<evidence type="ECO:0000313" key="3">
    <source>
        <dbReference type="Proteomes" id="UP000663866"/>
    </source>
</evidence>
<dbReference type="EMBL" id="CAJOBG010095180">
    <property type="protein sequence ID" value="CAF4680272.1"/>
    <property type="molecule type" value="Genomic_DNA"/>
</dbReference>
<sequence length="50" mass="5526">PNVPRPLRPSKSIGNPYAILPIRPSQQYPTPPQQPLIPTMPSSIIHSKNT</sequence>
<protein>
    <submittedName>
        <fullName evidence="2">Uncharacterized protein</fullName>
    </submittedName>
</protein>
<dbReference type="AlphaFoldDB" id="A0A821HFL5"/>